<keyword evidence="2" id="KW-1185">Reference proteome</keyword>
<accession>A0A1R2APM3</accession>
<dbReference type="Pfam" id="PF00612">
    <property type="entry name" value="IQ"/>
    <property type="match status" value="1"/>
</dbReference>
<name>A0A1R2APM3_9CILI</name>
<evidence type="ECO:0000313" key="2">
    <source>
        <dbReference type="Proteomes" id="UP000187209"/>
    </source>
</evidence>
<dbReference type="Proteomes" id="UP000187209">
    <property type="component" value="Unassembled WGS sequence"/>
</dbReference>
<dbReference type="CDD" id="cd23767">
    <property type="entry name" value="IQCD"/>
    <property type="match status" value="1"/>
</dbReference>
<proteinExistence type="predicted"/>
<dbReference type="Gene3D" id="1.20.5.190">
    <property type="match status" value="1"/>
</dbReference>
<organism evidence="1 2">
    <name type="scientific">Stentor coeruleus</name>
    <dbReference type="NCBI Taxonomy" id="5963"/>
    <lineage>
        <taxon>Eukaryota</taxon>
        <taxon>Sar</taxon>
        <taxon>Alveolata</taxon>
        <taxon>Ciliophora</taxon>
        <taxon>Postciliodesmatophora</taxon>
        <taxon>Heterotrichea</taxon>
        <taxon>Heterotrichida</taxon>
        <taxon>Stentoridae</taxon>
        <taxon>Stentor</taxon>
    </lineage>
</organism>
<dbReference type="EMBL" id="MPUH01001718">
    <property type="protein sequence ID" value="OMJ66436.1"/>
    <property type="molecule type" value="Genomic_DNA"/>
</dbReference>
<reference evidence="1 2" key="1">
    <citation type="submission" date="2016-11" db="EMBL/GenBank/DDBJ databases">
        <title>The macronuclear genome of Stentor coeruleus: a giant cell with tiny introns.</title>
        <authorList>
            <person name="Slabodnick M."/>
            <person name="Ruby J.G."/>
            <person name="Reiff S.B."/>
            <person name="Swart E.C."/>
            <person name="Gosai S."/>
            <person name="Prabakaran S."/>
            <person name="Witkowska E."/>
            <person name="Larue G.E."/>
            <person name="Fisher S."/>
            <person name="Freeman R.M."/>
            <person name="Gunawardena J."/>
            <person name="Chu W."/>
            <person name="Stover N.A."/>
            <person name="Gregory B.D."/>
            <person name="Nowacki M."/>
            <person name="Derisi J."/>
            <person name="Roy S.W."/>
            <person name="Marshall W.F."/>
            <person name="Sood P."/>
        </authorList>
    </citation>
    <scope>NUCLEOTIDE SEQUENCE [LARGE SCALE GENOMIC DNA]</scope>
    <source>
        <strain evidence="1">WM001</strain>
    </source>
</reference>
<comment type="caution">
    <text evidence="1">The sequence shown here is derived from an EMBL/GenBank/DDBJ whole genome shotgun (WGS) entry which is preliminary data.</text>
</comment>
<dbReference type="PROSITE" id="PS50096">
    <property type="entry name" value="IQ"/>
    <property type="match status" value="1"/>
</dbReference>
<protein>
    <submittedName>
        <fullName evidence="1">Uncharacterized protein</fullName>
    </submittedName>
</protein>
<dbReference type="InterPro" id="IPR000048">
    <property type="entry name" value="IQ_motif_EF-hand-BS"/>
</dbReference>
<evidence type="ECO:0000313" key="1">
    <source>
        <dbReference type="EMBL" id="OMJ66436.1"/>
    </source>
</evidence>
<dbReference type="AlphaFoldDB" id="A0A1R2APM3"/>
<sequence>MSKSLLHSLPNGCSKWQPTAQPLKVLADDDSSPEMEESSFDSSCDSINEENVQIKNISTMTQETTLIQRNIFIQRDIRRTRALSSLSTFLKCYIFRQRVIFLLYRAEFLDYIKAQNAARKIARFFKVFINQKKLFNLAILEKYKDHCAIYIQKFFRGYAARKSYKILVKKKTKAKAVYLGWKTRKVFKHVEVLQIINKFKVCPSKEIAEEFCDKFYELYSGKWANKMMIKIPPHRRILYKNNTLKLKISHERKNSAISSDDCGQKENEGKKKVRWALKNSESPKYYEPNLSAIPRKSILKQKGSPLVVDWDSLQQKLDQLFYESEARLSVDGSAASFLLTEGSENIEKLLFKLKPRMKRKAHQEMMKGWQLDDFEFSCNEDQAEFQKFLPISISTKVPHLRPESVFFQSVDAHTLYTNYKKEYNSLRNGVKTLVSDAN</sequence>
<dbReference type="SMART" id="SM00015">
    <property type="entry name" value="IQ"/>
    <property type="match status" value="3"/>
</dbReference>
<gene>
    <name evidence="1" type="ORF">SteCoe_36703</name>
</gene>